<dbReference type="PIRSF" id="PIRSF037139">
    <property type="entry name" value="UCP037139"/>
    <property type="match status" value="1"/>
</dbReference>
<keyword evidence="4" id="KW-1185">Reference proteome</keyword>
<dbReference type="CDD" id="cd08545">
    <property type="entry name" value="YcnI_like"/>
    <property type="match status" value="1"/>
</dbReference>
<dbReference type="STRING" id="1192868.GCA_000304395_03135"/>
<comment type="caution">
    <text evidence="3">The sequence shown here is derived from an EMBL/GenBank/DDBJ whole genome shotgun (WGS) entry which is preliminary data.</text>
</comment>
<dbReference type="EMBL" id="QGGG01000011">
    <property type="protein sequence ID" value="PWJ80885.1"/>
    <property type="molecule type" value="Genomic_DNA"/>
</dbReference>
<dbReference type="Gene3D" id="2.60.40.1890">
    <property type="entry name" value="PCu(A)C copper chaperone"/>
    <property type="match status" value="1"/>
</dbReference>
<gene>
    <name evidence="3" type="ORF">C7441_1115</name>
</gene>
<dbReference type="InterPro" id="IPR012533">
    <property type="entry name" value="YcnI-copper_dom"/>
</dbReference>
<evidence type="ECO:0000259" key="2">
    <source>
        <dbReference type="Pfam" id="PF07987"/>
    </source>
</evidence>
<dbReference type="InterPro" id="IPR036182">
    <property type="entry name" value="PCuAC_sf"/>
</dbReference>
<dbReference type="AlphaFoldDB" id="A0A316C1B5"/>
<sequence>MRRILFPFAAACALSAASIVAAHAHATLEKSEAAPGSYKAVLKIPHGCDGGQATHTVRLEIPEGYIGAKPMPKAGWELAVEKGDYAKTYKLHGEEVKSGVMVVTWSGGNLPDDFYDEFAVSGTLADVEEGQQLFFKATQVCDKGEVAWNEEPAAGQNPHSLEHPAPAVTILAASAGGHDHAGHGGHEAAPVKAGDLEISGAWARAMLPGQPTGGAYLTIANKGKAADKLVGATSPNAGKVEVHTMEVKDDVMVMRSVEGGLEIPAGETVELKPGGFHVMFMGVKEAFKEGATVPVTLEFEHAGKVDMQVPVKAANGGDDHSGHEHSDH</sequence>
<dbReference type="OrthoDB" id="9796962at2"/>
<reference evidence="3 4" key="1">
    <citation type="submission" date="2018-05" db="EMBL/GenBank/DDBJ databases">
        <title>Genomic Encyclopedia of Type Strains, Phase IV (KMG-IV): sequencing the most valuable type-strain genomes for metagenomic binning, comparative biology and taxonomic classification.</title>
        <authorList>
            <person name="Goeker M."/>
        </authorList>
    </citation>
    <scope>NUCLEOTIDE SEQUENCE [LARGE SCALE GENOMIC DNA]</scope>
    <source>
        <strain evidence="3 4">DSM 6986</strain>
    </source>
</reference>
<protein>
    <recommendedName>
        <fullName evidence="2">YncI copper-binding domain-containing protein</fullName>
    </recommendedName>
</protein>
<evidence type="ECO:0000313" key="3">
    <source>
        <dbReference type="EMBL" id="PWJ80885.1"/>
    </source>
</evidence>
<feature type="signal peptide" evidence="1">
    <location>
        <begin position="1"/>
        <end position="24"/>
    </location>
</feature>
<dbReference type="InterPro" id="IPR058248">
    <property type="entry name" value="Lxx211020-like"/>
</dbReference>
<dbReference type="PANTHER" id="PTHR36302:SF1">
    <property type="entry name" value="COPPER CHAPERONE PCU(A)C"/>
    <property type="match status" value="1"/>
</dbReference>
<evidence type="ECO:0000313" key="4">
    <source>
        <dbReference type="Proteomes" id="UP000245396"/>
    </source>
</evidence>
<dbReference type="Pfam" id="PF04314">
    <property type="entry name" value="PCuAC"/>
    <property type="match status" value="1"/>
</dbReference>
<name>A0A316C1B5_PSESE</name>
<feature type="chain" id="PRO_5016440496" description="YncI copper-binding domain-containing protein" evidence="1">
    <location>
        <begin position="25"/>
        <end position="328"/>
    </location>
</feature>
<dbReference type="InterPro" id="IPR021174">
    <property type="entry name" value="UCP037139"/>
</dbReference>
<accession>A0A316C1B5</accession>
<dbReference type="SUPFAM" id="SSF110087">
    <property type="entry name" value="DR1885-like metal-binding protein"/>
    <property type="match status" value="1"/>
</dbReference>
<dbReference type="PANTHER" id="PTHR36302">
    <property type="entry name" value="BLR7088 PROTEIN"/>
    <property type="match status" value="1"/>
</dbReference>
<dbReference type="InterPro" id="IPR038507">
    <property type="entry name" value="YcnI-like_sf"/>
</dbReference>
<organism evidence="3 4">
    <name type="scientific">Pseudaminobacter salicylatoxidans</name>
    <dbReference type="NCBI Taxonomy" id="93369"/>
    <lineage>
        <taxon>Bacteria</taxon>
        <taxon>Pseudomonadati</taxon>
        <taxon>Pseudomonadota</taxon>
        <taxon>Alphaproteobacteria</taxon>
        <taxon>Hyphomicrobiales</taxon>
        <taxon>Phyllobacteriaceae</taxon>
        <taxon>Pseudaminobacter</taxon>
    </lineage>
</organism>
<dbReference type="Gene3D" id="2.60.40.2230">
    <property type="entry name" value="Uncharacterised protein YcnI-like PF07987, DUF1775"/>
    <property type="match status" value="1"/>
</dbReference>
<dbReference type="Proteomes" id="UP000245396">
    <property type="component" value="Unassembled WGS sequence"/>
</dbReference>
<keyword evidence="1" id="KW-0732">Signal</keyword>
<dbReference type="Pfam" id="PF07987">
    <property type="entry name" value="DUF1775"/>
    <property type="match status" value="1"/>
</dbReference>
<evidence type="ECO:0000256" key="1">
    <source>
        <dbReference type="SAM" id="SignalP"/>
    </source>
</evidence>
<dbReference type="InterPro" id="IPR007410">
    <property type="entry name" value="LpqE-like"/>
</dbReference>
<dbReference type="RefSeq" id="WP_109613638.1">
    <property type="nucleotide sequence ID" value="NZ_QGGG01000011.1"/>
</dbReference>
<proteinExistence type="predicted"/>
<feature type="domain" description="YncI copper-binding" evidence="2">
    <location>
        <begin position="25"/>
        <end position="170"/>
    </location>
</feature>